<dbReference type="PRINTS" id="PR01035">
    <property type="entry name" value="TCRTETA"/>
</dbReference>
<name>A0A1H6X1J5_9FIRM</name>
<keyword evidence="3" id="KW-1003">Cell membrane</keyword>
<feature type="domain" description="Major facilitator superfamily (MFS) profile" evidence="8">
    <location>
        <begin position="6"/>
        <end position="395"/>
    </location>
</feature>
<accession>A0A1H6X1J5</accession>
<dbReference type="GO" id="GO:0022857">
    <property type="term" value="F:transmembrane transporter activity"/>
    <property type="evidence" value="ECO:0007669"/>
    <property type="project" value="InterPro"/>
</dbReference>
<feature type="transmembrane region" description="Helical" evidence="7">
    <location>
        <begin position="142"/>
        <end position="159"/>
    </location>
</feature>
<evidence type="ECO:0000256" key="5">
    <source>
        <dbReference type="ARBA" id="ARBA00022989"/>
    </source>
</evidence>
<organism evidence="9 10">
    <name type="scientific">Propionispira arboris</name>
    <dbReference type="NCBI Taxonomy" id="84035"/>
    <lineage>
        <taxon>Bacteria</taxon>
        <taxon>Bacillati</taxon>
        <taxon>Bacillota</taxon>
        <taxon>Negativicutes</taxon>
        <taxon>Selenomonadales</taxon>
        <taxon>Selenomonadaceae</taxon>
        <taxon>Propionispira</taxon>
    </lineage>
</organism>
<comment type="subcellular location">
    <subcellularLocation>
        <location evidence="1">Cell membrane</location>
        <topology evidence="1">Multi-pass membrane protein</topology>
    </subcellularLocation>
</comment>
<keyword evidence="6 7" id="KW-0472">Membrane</keyword>
<evidence type="ECO:0000313" key="10">
    <source>
        <dbReference type="Proteomes" id="UP000199662"/>
    </source>
</evidence>
<dbReference type="PANTHER" id="PTHR43414">
    <property type="entry name" value="MULTIDRUG RESISTANCE PROTEIN MDTG"/>
    <property type="match status" value="1"/>
</dbReference>
<keyword evidence="4 7" id="KW-0812">Transmembrane</keyword>
<feature type="transmembrane region" description="Helical" evidence="7">
    <location>
        <begin position="279"/>
        <end position="297"/>
    </location>
</feature>
<evidence type="ECO:0000256" key="4">
    <source>
        <dbReference type="ARBA" id="ARBA00022692"/>
    </source>
</evidence>
<evidence type="ECO:0000259" key="8">
    <source>
        <dbReference type="PROSITE" id="PS50850"/>
    </source>
</evidence>
<dbReference type="InterPro" id="IPR001958">
    <property type="entry name" value="Tet-R_TetA/multi-R_MdtG-like"/>
</dbReference>
<keyword evidence="2" id="KW-0813">Transport</keyword>
<feature type="transmembrane region" description="Helical" evidence="7">
    <location>
        <begin position="42"/>
        <end position="64"/>
    </location>
</feature>
<keyword evidence="10" id="KW-1185">Reference proteome</keyword>
<evidence type="ECO:0000256" key="3">
    <source>
        <dbReference type="ARBA" id="ARBA00022475"/>
    </source>
</evidence>
<keyword evidence="5 7" id="KW-1133">Transmembrane helix</keyword>
<dbReference type="PANTHER" id="PTHR43414:SF6">
    <property type="entry name" value="MULTIDRUG RESISTANCE PROTEIN MDTG"/>
    <property type="match status" value="1"/>
</dbReference>
<protein>
    <submittedName>
        <fullName evidence="9">MFS transporter, DHA1 family, multidrug resistance protein</fullName>
    </submittedName>
</protein>
<gene>
    <name evidence="9" type="ORF">SAMN05660742_104207</name>
</gene>
<dbReference type="PROSITE" id="PS51257">
    <property type="entry name" value="PROKAR_LIPOPROTEIN"/>
    <property type="match status" value="1"/>
</dbReference>
<feature type="transmembrane region" description="Helical" evidence="7">
    <location>
        <begin position="217"/>
        <end position="239"/>
    </location>
</feature>
<feature type="transmembrane region" description="Helical" evidence="7">
    <location>
        <begin position="165"/>
        <end position="183"/>
    </location>
</feature>
<dbReference type="Pfam" id="PF07690">
    <property type="entry name" value="MFS_1"/>
    <property type="match status" value="1"/>
</dbReference>
<feature type="transmembrane region" description="Helical" evidence="7">
    <location>
        <begin position="309"/>
        <end position="330"/>
    </location>
</feature>
<dbReference type="SUPFAM" id="SSF103473">
    <property type="entry name" value="MFS general substrate transporter"/>
    <property type="match status" value="1"/>
</dbReference>
<feature type="transmembrane region" description="Helical" evidence="7">
    <location>
        <begin position="76"/>
        <end position="95"/>
    </location>
</feature>
<evidence type="ECO:0000256" key="7">
    <source>
        <dbReference type="SAM" id="Phobius"/>
    </source>
</evidence>
<dbReference type="STRING" id="84035.SAMN05660742_104207"/>
<dbReference type="RefSeq" id="WP_091830073.1">
    <property type="nucleotide sequence ID" value="NZ_FNZK01000004.1"/>
</dbReference>
<dbReference type="EMBL" id="FNZK01000004">
    <property type="protein sequence ID" value="SEJ22016.1"/>
    <property type="molecule type" value="Genomic_DNA"/>
</dbReference>
<reference evidence="9 10" key="1">
    <citation type="submission" date="2016-10" db="EMBL/GenBank/DDBJ databases">
        <authorList>
            <person name="de Groot N.N."/>
        </authorList>
    </citation>
    <scope>NUCLEOTIDE SEQUENCE [LARGE SCALE GENOMIC DNA]</scope>
    <source>
        <strain evidence="9 10">DSM 2179</strain>
    </source>
</reference>
<dbReference type="PROSITE" id="PS50850">
    <property type="entry name" value="MFS"/>
    <property type="match status" value="1"/>
</dbReference>
<dbReference type="GO" id="GO:0005886">
    <property type="term" value="C:plasma membrane"/>
    <property type="evidence" value="ECO:0007669"/>
    <property type="project" value="UniProtKB-SubCell"/>
</dbReference>
<feature type="transmembrane region" description="Helical" evidence="7">
    <location>
        <begin position="101"/>
        <end position="121"/>
    </location>
</feature>
<dbReference type="InterPro" id="IPR011701">
    <property type="entry name" value="MFS"/>
</dbReference>
<evidence type="ECO:0000256" key="6">
    <source>
        <dbReference type="ARBA" id="ARBA00023136"/>
    </source>
</evidence>
<feature type="transmembrane region" description="Helical" evidence="7">
    <location>
        <begin position="251"/>
        <end position="272"/>
    </location>
</feature>
<evidence type="ECO:0000313" key="9">
    <source>
        <dbReference type="EMBL" id="SEJ22016.1"/>
    </source>
</evidence>
<evidence type="ECO:0000256" key="2">
    <source>
        <dbReference type="ARBA" id="ARBA00022448"/>
    </source>
</evidence>
<feature type="transmembrane region" description="Helical" evidence="7">
    <location>
        <begin position="342"/>
        <end position="363"/>
    </location>
</feature>
<dbReference type="InterPro" id="IPR036259">
    <property type="entry name" value="MFS_trans_sf"/>
</dbReference>
<evidence type="ECO:0000256" key="1">
    <source>
        <dbReference type="ARBA" id="ARBA00004651"/>
    </source>
</evidence>
<dbReference type="Proteomes" id="UP000199662">
    <property type="component" value="Unassembled WGS sequence"/>
</dbReference>
<dbReference type="InterPro" id="IPR020846">
    <property type="entry name" value="MFS_dom"/>
</dbReference>
<proteinExistence type="predicted"/>
<dbReference type="AlphaFoldDB" id="A0A1H6X1J5"/>
<sequence length="404" mass="43642">MNWKRNLFVLGFSVACTSASYTMLIPFLPMYLLEIGVVESDVAMWSGVVFSVTFLVAAIMAPIWGKMADKKGKRPMLIRAGFCLGLVYLMGAFVTSPQQLFGIRVLQGFANGFLPASLAIVSMSVPQNKLGYSLGVIQTGQIIGTVLGPLLGGAIAHVVGMRSSFILAGILLFLVTLLVAFLVKEPEHVERVDTKQADEGILDDLKYAYHNRRLVEMLALSFIISFANMVIQPVISLYIAQLQGSMDGVILTSGIVFSLGGIAGALSTTFWGSFGQRKGYFFVMVLAFCGAGVFNFLQYFPATVVGFGVFQFLFGLFFVGANPAVSATLVKSTNADFRGRVFGLATAANQSGAMVGPLVGSFISAVIGIQYVFLFTGPMLFLIGLVVYYHYIGHQHKVHNHIPI</sequence>
<feature type="transmembrane region" description="Helical" evidence="7">
    <location>
        <begin position="369"/>
        <end position="391"/>
    </location>
</feature>
<dbReference type="Gene3D" id="1.20.1250.20">
    <property type="entry name" value="MFS general substrate transporter like domains"/>
    <property type="match status" value="1"/>
</dbReference>